<dbReference type="PROSITE" id="PS50026">
    <property type="entry name" value="EGF_3"/>
    <property type="match status" value="2"/>
</dbReference>
<keyword evidence="4" id="KW-1015">Disulfide bond</keyword>
<feature type="domain" description="EGF-like" evidence="6">
    <location>
        <begin position="181"/>
        <end position="219"/>
    </location>
</feature>
<feature type="disulfide bond" evidence="4">
    <location>
        <begin position="35"/>
        <end position="45"/>
    </location>
</feature>
<evidence type="ECO:0000256" key="2">
    <source>
        <dbReference type="ARBA" id="ARBA00010271"/>
    </source>
</evidence>
<dbReference type="Proteomes" id="UP000747399">
    <property type="component" value="Unassembled WGS sequence"/>
</dbReference>
<feature type="domain" description="EGF-like" evidence="6">
    <location>
        <begin position="31"/>
        <end position="64"/>
    </location>
</feature>
<evidence type="ECO:0000256" key="4">
    <source>
        <dbReference type="PROSITE-ProRule" id="PRU00076"/>
    </source>
</evidence>
<comment type="subcellular location">
    <subcellularLocation>
        <location evidence="1">Golgi apparatus membrane</location>
        <topology evidence="1">Single-pass type II membrane protein</topology>
    </subcellularLocation>
</comment>
<dbReference type="SUPFAM" id="SSF57196">
    <property type="entry name" value="EGF/Laminin"/>
    <property type="match status" value="1"/>
</dbReference>
<evidence type="ECO:0000256" key="5">
    <source>
        <dbReference type="SAM" id="SignalP"/>
    </source>
</evidence>
<dbReference type="InterPro" id="IPR040911">
    <property type="entry name" value="Exostosin_GT47"/>
</dbReference>
<comment type="caution">
    <text evidence="7">The sequence shown here is derived from an EMBL/GenBank/DDBJ whole genome shotgun (WGS) entry which is preliminary data.</text>
</comment>
<dbReference type="InterPro" id="IPR004263">
    <property type="entry name" value="Exostosin"/>
</dbReference>
<keyword evidence="4" id="KW-0245">EGF-like domain</keyword>
<dbReference type="EMBL" id="BNCO01000005">
    <property type="protein sequence ID" value="GIL47983.1"/>
    <property type="molecule type" value="Genomic_DNA"/>
</dbReference>
<sequence>MNCSKGCPAWLVVLLVVIRGALSANEAVLQVKKECAPGCTNRGNCNFETGQCECPWGYAGPACEVDRMSACRQTQDDPGSCGTLWPKSCECYQACQRLYCGGALQSSFCTHELGQFMWDAHCWVAKNPNTAFGSRLPENFASETTWYQHFPREGEAFSSSLELPGDRVGLSNWEGGHKVYPLEQCPNQCSNGRGVCFKWHHWDAPQCLCRKGYNGTSCEVEDDSEACWFSPTCGGRGRCRSGFCHCQPGFFGFGCHRTTAYRPATPGLLPDIRPRTKLKIYMYDLPWDIAFPYEYNDGHFGRDAMYKAYEYFMMYFLEDKAVRTENPYEANLFYVPMLLYFYIGNVRDPVPQATLVLDYVRKNWPFYNRTGGRDHFYFMTGDRGTCSIPRWMQDSCIKLVHFGMQRRGITWQGVPNSEYACVQVKRDLIVPPLNMFLELLPSGTEAHYQSVVANRGYDGNRTLLFFFAGGVGDGTEYSGGVRQAIKKLLSSLNPKPPDVEFVEGRASNYRDLLQTSKFCIAPYGYGWGLRLVQAIEYGCIPLIIQDNVYQPFEDFLPYEEFSVRMRLADVPHMVELLRTYTEDQLAKLRLGLAKYYRAFIWNREYSGMAYEWTLAGLERRLAHIQSEYFHHHHRRRE</sequence>
<dbReference type="GO" id="GO:0000139">
    <property type="term" value="C:Golgi membrane"/>
    <property type="evidence" value="ECO:0007669"/>
    <property type="project" value="UniProtKB-SubCell"/>
</dbReference>
<evidence type="ECO:0000256" key="3">
    <source>
        <dbReference type="ARBA" id="ARBA00023034"/>
    </source>
</evidence>
<feature type="disulfide bond" evidence="4">
    <location>
        <begin position="54"/>
        <end position="63"/>
    </location>
</feature>
<proteinExistence type="inferred from homology"/>
<feature type="chain" id="PRO_5035237821" description="EGF-like domain-containing protein" evidence="5">
    <location>
        <begin position="24"/>
        <end position="637"/>
    </location>
</feature>
<keyword evidence="8" id="KW-1185">Reference proteome</keyword>
<dbReference type="SMART" id="SM00181">
    <property type="entry name" value="EGF"/>
    <property type="match status" value="3"/>
</dbReference>
<protein>
    <recommendedName>
        <fullName evidence="6">EGF-like domain-containing protein</fullName>
    </recommendedName>
</protein>
<organism evidence="7 8">
    <name type="scientific">Volvox africanus</name>
    <dbReference type="NCBI Taxonomy" id="51714"/>
    <lineage>
        <taxon>Eukaryota</taxon>
        <taxon>Viridiplantae</taxon>
        <taxon>Chlorophyta</taxon>
        <taxon>core chlorophytes</taxon>
        <taxon>Chlorophyceae</taxon>
        <taxon>CS clade</taxon>
        <taxon>Chlamydomonadales</taxon>
        <taxon>Volvocaceae</taxon>
        <taxon>Volvox</taxon>
    </lineage>
</organism>
<dbReference type="PANTHER" id="PTHR11062">
    <property type="entry name" value="EXOSTOSIN HEPARAN SULFATE GLYCOSYLTRANSFERASE -RELATED"/>
    <property type="match status" value="1"/>
</dbReference>
<feature type="disulfide bond" evidence="4">
    <location>
        <begin position="209"/>
        <end position="218"/>
    </location>
</feature>
<dbReference type="CDD" id="cd00055">
    <property type="entry name" value="EGF_Lam"/>
    <property type="match status" value="1"/>
</dbReference>
<evidence type="ECO:0000313" key="7">
    <source>
        <dbReference type="EMBL" id="GIL47983.1"/>
    </source>
</evidence>
<gene>
    <name evidence="7" type="ORF">Vafri_4706</name>
</gene>
<feature type="signal peptide" evidence="5">
    <location>
        <begin position="1"/>
        <end position="23"/>
    </location>
</feature>
<reference evidence="7" key="1">
    <citation type="journal article" date="2021" name="Proc. Natl. Acad. Sci. U.S.A.">
        <title>Three genomes in the algal genus Volvox reveal the fate of a haploid sex-determining region after a transition to homothallism.</title>
        <authorList>
            <person name="Yamamoto K."/>
            <person name="Hamaji T."/>
            <person name="Kawai-Toyooka H."/>
            <person name="Matsuzaki R."/>
            <person name="Takahashi F."/>
            <person name="Nishimura Y."/>
            <person name="Kawachi M."/>
            <person name="Noguchi H."/>
            <person name="Minakuchi Y."/>
            <person name="Umen J.G."/>
            <person name="Toyoda A."/>
            <person name="Nozaki H."/>
        </authorList>
    </citation>
    <scope>NUCLEOTIDE SEQUENCE</scope>
    <source>
        <strain evidence="7">NIES-3780</strain>
    </source>
</reference>
<dbReference type="InterPro" id="IPR002049">
    <property type="entry name" value="LE_dom"/>
</dbReference>
<dbReference type="InterPro" id="IPR000742">
    <property type="entry name" value="EGF"/>
</dbReference>
<dbReference type="PANTHER" id="PTHR11062:SF376">
    <property type="entry name" value="EXOSTOSIN FAMILY PROTEIN"/>
    <property type="match status" value="1"/>
</dbReference>
<dbReference type="PROSITE" id="PS01186">
    <property type="entry name" value="EGF_2"/>
    <property type="match status" value="2"/>
</dbReference>
<evidence type="ECO:0000313" key="8">
    <source>
        <dbReference type="Proteomes" id="UP000747399"/>
    </source>
</evidence>
<accession>A0A8J4AVS9</accession>
<dbReference type="GO" id="GO:0016757">
    <property type="term" value="F:glycosyltransferase activity"/>
    <property type="evidence" value="ECO:0007669"/>
    <property type="project" value="InterPro"/>
</dbReference>
<evidence type="ECO:0000256" key="1">
    <source>
        <dbReference type="ARBA" id="ARBA00004323"/>
    </source>
</evidence>
<name>A0A8J4AVS9_9CHLO</name>
<dbReference type="Gene3D" id="2.10.25.10">
    <property type="entry name" value="Laminin"/>
    <property type="match status" value="1"/>
</dbReference>
<evidence type="ECO:0000259" key="6">
    <source>
        <dbReference type="PROSITE" id="PS50026"/>
    </source>
</evidence>
<keyword evidence="5" id="KW-0732">Signal</keyword>
<comment type="similarity">
    <text evidence="2">Belongs to the glycosyltransferase 47 family.</text>
</comment>
<dbReference type="PROSITE" id="PS00022">
    <property type="entry name" value="EGF_1"/>
    <property type="match status" value="2"/>
</dbReference>
<dbReference type="AlphaFoldDB" id="A0A8J4AVS9"/>
<keyword evidence="3" id="KW-0333">Golgi apparatus</keyword>
<comment type="caution">
    <text evidence="4">Lacks conserved residue(s) required for the propagation of feature annotation.</text>
</comment>
<dbReference type="Pfam" id="PF03016">
    <property type="entry name" value="Exostosin_GT47"/>
    <property type="match status" value="1"/>
</dbReference>